<keyword evidence="1" id="KW-1133">Transmembrane helix</keyword>
<dbReference type="EMBL" id="CAJNOK010041655">
    <property type="protein sequence ID" value="CAF1559512.1"/>
    <property type="molecule type" value="Genomic_DNA"/>
</dbReference>
<organism evidence="3 4">
    <name type="scientific">Didymodactylos carnosus</name>
    <dbReference type="NCBI Taxonomy" id="1234261"/>
    <lineage>
        <taxon>Eukaryota</taxon>
        <taxon>Metazoa</taxon>
        <taxon>Spiralia</taxon>
        <taxon>Gnathifera</taxon>
        <taxon>Rotifera</taxon>
        <taxon>Eurotatoria</taxon>
        <taxon>Bdelloidea</taxon>
        <taxon>Philodinida</taxon>
        <taxon>Philodinidae</taxon>
        <taxon>Didymodactylos</taxon>
    </lineage>
</organism>
<protein>
    <submittedName>
        <fullName evidence="3">Uncharacterized protein</fullName>
    </submittedName>
</protein>
<evidence type="ECO:0000256" key="1">
    <source>
        <dbReference type="SAM" id="Phobius"/>
    </source>
</evidence>
<keyword evidence="1" id="KW-0812">Transmembrane</keyword>
<gene>
    <name evidence="2" type="ORF">OVA965_LOCUS39725</name>
    <name evidence="3" type="ORF">TMI583_LOCUS41075</name>
</gene>
<keyword evidence="1" id="KW-0472">Membrane</keyword>
<evidence type="ECO:0000313" key="4">
    <source>
        <dbReference type="Proteomes" id="UP000682733"/>
    </source>
</evidence>
<comment type="caution">
    <text evidence="3">The sequence shown here is derived from an EMBL/GenBank/DDBJ whole genome shotgun (WGS) entry which is preliminary data.</text>
</comment>
<dbReference type="EMBL" id="CAJOBA010064245">
    <property type="protein sequence ID" value="CAF4351023.1"/>
    <property type="molecule type" value="Genomic_DNA"/>
</dbReference>
<accession>A0A8S2UKT3</accession>
<evidence type="ECO:0000313" key="3">
    <source>
        <dbReference type="EMBL" id="CAF4351023.1"/>
    </source>
</evidence>
<evidence type="ECO:0000313" key="2">
    <source>
        <dbReference type="EMBL" id="CAF1559512.1"/>
    </source>
</evidence>
<sequence length="325" mass="36104">MHCGRNEYCHLSVTFSNKSEQIKTNKMCKPIDIFKTLILTTDSIAAETTLEYICNKEECNGQSILNLIRDILESVLLLPISQTTTPTTASTTTTALQSTVLCLSCVSSVNLNKSPSINTTNCLVEREQSCEDYQTLWSNLSLSLDKNTNTINDKYLMCYNVHYEPVNCTDGYCLAGMNYSLEMEQRGTLRTLCEHGPSSISRQMDIVINSRVNGIYITYNCRKNLCNGQDAFDQARHLIQSSSLLEIPDLIPTTPVMTTSTMVTTTTSVTTAPISSSVAPSSTSSRQRETTITLYSVGGQLKYGYYVLLIAVIITYLSNITRRKS</sequence>
<proteinExistence type="predicted"/>
<dbReference type="Proteomes" id="UP000677228">
    <property type="component" value="Unassembled WGS sequence"/>
</dbReference>
<dbReference type="AlphaFoldDB" id="A0A8S2UKT3"/>
<reference evidence="3" key="1">
    <citation type="submission" date="2021-02" db="EMBL/GenBank/DDBJ databases">
        <authorList>
            <person name="Nowell W R."/>
        </authorList>
    </citation>
    <scope>NUCLEOTIDE SEQUENCE</scope>
</reference>
<dbReference type="Proteomes" id="UP000682733">
    <property type="component" value="Unassembled WGS sequence"/>
</dbReference>
<feature type="transmembrane region" description="Helical" evidence="1">
    <location>
        <begin position="303"/>
        <end position="321"/>
    </location>
</feature>
<name>A0A8S2UKT3_9BILA</name>